<dbReference type="Proteomes" id="UP000654075">
    <property type="component" value="Unassembled WGS sequence"/>
</dbReference>
<reference evidence="1" key="1">
    <citation type="submission" date="2021-02" db="EMBL/GenBank/DDBJ databases">
        <authorList>
            <person name="Dougan E. K."/>
            <person name="Rhodes N."/>
            <person name="Thang M."/>
            <person name="Chan C."/>
        </authorList>
    </citation>
    <scope>NUCLEOTIDE SEQUENCE</scope>
</reference>
<name>A0A813ES98_POLGL</name>
<gene>
    <name evidence="1" type="ORF">PGLA1383_LOCUS21786</name>
    <name evidence="2" type="ORF">PGLA1383_LOCUS23315</name>
</gene>
<dbReference type="OrthoDB" id="441689at2759"/>
<dbReference type="EMBL" id="CAJNNV010015541">
    <property type="protein sequence ID" value="CAE8603579.1"/>
    <property type="molecule type" value="Genomic_DNA"/>
</dbReference>
<sequence length="429" mass="48631">MAPKKRKVAVFSLKQVCQANQRMVAVKLREEGVVEERATRVRDDRAPSPVLRAARCLKNKDAVTMTPLARLIKVRQLKKEKGMRRQKEYVKRMRASQGEMGVLEEKSVGKGTAKDYARKLDAFWEFTGSKGLATGTLEELDVALTEYADEKYLDGEAADVGDKLKAALEFVRPEFARTGTLRLPRFSRSLKGWRKAAPTQVRLPMLECRMRGISGFMLHRNKKRMALYNELTFSGYLRPGEALRLKTLDVVSPSAHGDTKLMEWVLILAPFERGVGSKAGIFDETLLLDDVRAPYLGPLLGQLVDERLLECKVSEEEGALLWDFSAKEFLAEWRAAVEFLGLPDEVKSPYQNRHGGASRDHLCKLRSVEDVKRRGRWAADASARIYDKPGRLQQLLNKTNVSLTEYAAELRKRFVRYYLSNSAPQPPKN</sequence>
<evidence type="ECO:0000313" key="3">
    <source>
        <dbReference type="Proteomes" id="UP000654075"/>
    </source>
</evidence>
<dbReference type="EMBL" id="CAJNNV010017498">
    <property type="protein sequence ID" value="CAE8605192.1"/>
    <property type="molecule type" value="Genomic_DNA"/>
</dbReference>
<evidence type="ECO:0000313" key="1">
    <source>
        <dbReference type="EMBL" id="CAE8603579.1"/>
    </source>
</evidence>
<dbReference type="AlphaFoldDB" id="A0A813ES98"/>
<organism evidence="1 3">
    <name type="scientific">Polarella glacialis</name>
    <name type="common">Dinoflagellate</name>
    <dbReference type="NCBI Taxonomy" id="89957"/>
    <lineage>
        <taxon>Eukaryota</taxon>
        <taxon>Sar</taxon>
        <taxon>Alveolata</taxon>
        <taxon>Dinophyceae</taxon>
        <taxon>Suessiales</taxon>
        <taxon>Suessiaceae</taxon>
        <taxon>Polarella</taxon>
    </lineage>
</organism>
<proteinExistence type="predicted"/>
<accession>A0A813ES98</accession>
<keyword evidence="3" id="KW-1185">Reference proteome</keyword>
<evidence type="ECO:0000313" key="2">
    <source>
        <dbReference type="EMBL" id="CAE8605192.1"/>
    </source>
</evidence>
<protein>
    <submittedName>
        <fullName evidence="1">Uncharacterized protein</fullName>
    </submittedName>
</protein>
<dbReference type="OMA" id="WRIAVDI"/>
<comment type="caution">
    <text evidence="1">The sequence shown here is derived from an EMBL/GenBank/DDBJ whole genome shotgun (WGS) entry which is preliminary data.</text>
</comment>